<proteinExistence type="inferred from homology"/>
<dbReference type="PANTHER" id="PTHR34582:SF7">
    <property type="entry name" value="UPF0702 TRANSMEMBRANE PROTEIN YDFS"/>
    <property type="match status" value="1"/>
</dbReference>
<feature type="domain" description="YetF C-terminal" evidence="8">
    <location>
        <begin position="82"/>
        <end position="211"/>
    </location>
</feature>
<evidence type="ECO:0000256" key="2">
    <source>
        <dbReference type="ARBA" id="ARBA00006448"/>
    </source>
</evidence>
<keyword evidence="4 7" id="KW-0812">Transmembrane</keyword>
<dbReference type="RefSeq" id="WP_210045432.1">
    <property type="nucleotide sequence ID" value="NZ_JBHLVU010000010.1"/>
</dbReference>
<comment type="similarity">
    <text evidence="2">Belongs to the UPF0702 family.</text>
</comment>
<keyword evidence="6 7" id="KW-0472">Membrane</keyword>
<gene>
    <name evidence="10" type="ORF">K0U00_18975</name>
</gene>
<dbReference type="InterPro" id="IPR007353">
    <property type="entry name" value="DUF421"/>
</dbReference>
<evidence type="ECO:0000313" key="10">
    <source>
        <dbReference type="EMBL" id="MBW7456116.1"/>
    </source>
</evidence>
<dbReference type="EMBL" id="JAHZIK010000502">
    <property type="protein sequence ID" value="MBW7456116.1"/>
    <property type="molecule type" value="Genomic_DNA"/>
</dbReference>
<organism evidence="10 11">
    <name type="scientific">Paenibacillus sepulcri</name>
    <dbReference type="NCBI Taxonomy" id="359917"/>
    <lineage>
        <taxon>Bacteria</taxon>
        <taxon>Bacillati</taxon>
        <taxon>Bacillota</taxon>
        <taxon>Bacilli</taxon>
        <taxon>Bacillales</taxon>
        <taxon>Paenibacillaceae</taxon>
        <taxon>Paenibacillus</taxon>
    </lineage>
</organism>
<evidence type="ECO:0000256" key="1">
    <source>
        <dbReference type="ARBA" id="ARBA00004651"/>
    </source>
</evidence>
<keyword evidence="3" id="KW-1003">Cell membrane</keyword>
<comment type="caution">
    <text evidence="10">The sequence shown here is derived from an EMBL/GenBank/DDBJ whole genome shotgun (WGS) entry which is preliminary data.</text>
</comment>
<evidence type="ECO:0000256" key="6">
    <source>
        <dbReference type="ARBA" id="ARBA00023136"/>
    </source>
</evidence>
<dbReference type="Proteomes" id="UP001519887">
    <property type="component" value="Unassembled WGS sequence"/>
</dbReference>
<evidence type="ECO:0000256" key="7">
    <source>
        <dbReference type="SAM" id="Phobius"/>
    </source>
</evidence>
<dbReference type="PANTHER" id="PTHR34582">
    <property type="entry name" value="UPF0702 TRANSMEMBRANE PROTEIN YCAP"/>
    <property type="match status" value="1"/>
</dbReference>
<comment type="subcellular location">
    <subcellularLocation>
        <location evidence="1">Cell membrane</location>
        <topology evidence="1">Multi-pass membrane protein</topology>
    </subcellularLocation>
</comment>
<feature type="transmembrane region" description="Helical" evidence="7">
    <location>
        <begin position="61"/>
        <end position="81"/>
    </location>
</feature>
<keyword evidence="5 7" id="KW-1133">Transmembrane helix</keyword>
<sequence length="235" mass="26670">MPASIEVILRTILTVVIVIVIARVVGKQAISQMGSYDFAFVIILGSIAGNLAFNLKIGTWYFVVSLVTFGAASFLLSLWIIKSRSVRKWISGQPTVVIERGKILEQNLKKIYYSLDTLNQELRLKDIFNIEEVEYAVLELNGELSVLKKPEFRQVVQKDLSLAPQPTANFPIELIMDGELIGQNLKENDLKAWLDQELKKRKLKIPDIFYAVKSSSGNFYWDVYRDGIKNPVDTE</sequence>
<protein>
    <submittedName>
        <fullName evidence="10">DUF421 domain-containing protein</fullName>
    </submittedName>
</protein>
<name>A0ABS7C5D8_9BACL</name>
<dbReference type="Pfam" id="PF04239">
    <property type="entry name" value="DUF421"/>
    <property type="match status" value="1"/>
</dbReference>
<evidence type="ECO:0000259" key="9">
    <source>
        <dbReference type="Pfam" id="PF20730"/>
    </source>
</evidence>
<evidence type="ECO:0000256" key="5">
    <source>
        <dbReference type="ARBA" id="ARBA00022989"/>
    </source>
</evidence>
<feature type="domain" description="YetF-like N-terminal transmembrane" evidence="9">
    <location>
        <begin position="5"/>
        <end position="71"/>
    </location>
</feature>
<feature type="transmembrane region" description="Helical" evidence="7">
    <location>
        <begin position="7"/>
        <end position="26"/>
    </location>
</feature>
<evidence type="ECO:0000256" key="3">
    <source>
        <dbReference type="ARBA" id="ARBA00022475"/>
    </source>
</evidence>
<dbReference type="InterPro" id="IPR048454">
    <property type="entry name" value="YetF_N"/>
</dbReference>
<evidence type="ECO:0000259" key="8">
    <source>
        <dbReference type="Pfam" id="PF04239"/>
    </source>
</evidence>
<dbReference type="Gene3D" id="3.30.240.20">
    <property type="entry name" value="bsu07140 like domains"/>
    <property type="match status" value="2"/>
</dbReference>
<evidence type="ECO:0000313" key="11">
    <source>
        <dbReference type="Proteomes" id="UP001519887"/>
    </source>
</evidence>
<accession>A0ABS7C5D8</accession>
<evidence type="ECO:0000256" key="4">
    <source>
        <dbReference type="ARBA" id="ARBA00022692"/>
    </source>
</evidence>
<dbReference type="InterPro" id="IPR023090">
    <property type="entry name" value="UPF0702_alpha/beta_dom_sf"/>
</dbReference>
<reference evidence="10 11" key="1">
    <citation type="submission" date="2021-07" db="EMBL/GenBank/DDBJ databases">
        <title>Paenibacillus radiodurans sp. nov., isolated from the southeastern edge of Tengger Desert.</title>
        <authorList>
            <person name="Zhang G."/>
        </authorList>
    </citation>
    <scope>NUCLEOTIDE SEQUENCE [LARGE SCALE GENOMIC DNA]</scope>
    <source>
        <strain evidence="10 11">CCM 7311</strain>
    </source>
</reference>
<keyword evidence="11" id="KW-1185">Reference proteome</keyword>
<feature type="transmembrane region" description="Helical" evidence="7">
    <location>
        <begin position="38"/>
        <end position="55"/>
    </location>
</feature>
<dbReference type="Pfam" id="PF20730">
    <property type="entry name" value="YetF_N"/>
    <property type="match status" value="1"/>
</dbReference>